<name>A0A8J7S022_9PROT</name>
<dbReference type="EMBL" id="JAGMWN010000001">
    <property type="protein sequence ID" value="MBP5856198.1"/>
    <property type="molecule type" value="Genomic_DNA"/>
</dbReference>
<organism evidence="2 3">
    <name type="scientific">Marivibrio halodurans</name>
    <dbReference type="NCBI Taxonomy" id="2039722"/>
    <lineage>
        <taxon>Bacteria</taxon>
        <taxon>Pseudomonadati</taxon>
        <taxon>Pseudomonadota</taxon>
        <taxon>Alphaproteobacteria</taxon>
        <taxon>Rhodospirillales</taxon>
        <taxon>Rhodospirillaceae</taxon>
        <taxon>Marivibrio</taxon>
    </lineage>
</organism>
<reference evidence="2" key="1">
    <citation type="submission" date="2021-04" db="EMBL/GenBank/DDBJ databases">
        <authorList>
            <person name="Zhang D.-C."/>
        </authorList>
    </citation>
    <scope>NUCLEOTIDE SEQUENCE</scope>
    <source>
        <strain evidence="2">CGMCC 1.15697</strain>
    </source>
</reference>
<evidence type="ECO:0000313" key="3">
    <source>
        <dbReference type="Proteomes" id="UP000672602"/>
    </source>
</evidence>
<feature type="compositionally biased region" description="Polar residues" evidence="1">
    <location>
        <begin position="82"/>
        <end position="92"/>
    </location>
</feature>
<comment type="caution">
    <text evidence="2">The sequence shown here is derived from an EMBL/GenBank/DDBJ whole genome shotgun (WGS) entry which is preliminary data.</text>
</comment>
<gene>
    <name evidence="2" type="ORF">KAJ83_04200</name>
</gene>
<dbReference type="AlphaFoldDB" id="A0A8J7S022"/>
<dbReference type="Proteomes" id="UP000672602">
    <property type="component" value="Unassembled WGS sequence"/>
</dbReference>
<keyword evidence="3" id="KW-1185">Reference proteome</keyword>
<accession>A0A8J7S022</accession>
<feature type="region of interest" description="Disordered" evidence="1">
    <location>
        <begin position="71"/>
        <end position="92"/>
    </location>
</feature>
<dbReference type="RefSeq" id="WP_210680737.1">
    <property type="nucleotide sequence ID" value="NZ_JAGMWN010000001.1"/>
</dbReference>
<evidence type="ECO:0000256" key="1">
    <source>
        <dbReference type="SAM" id="MobiDB-lite"/>
    </source>
</evidence>
<evidence type="ECO:0000313" key="2">
    <source>
        <dbReference type="EMBL" id="MBP5856198.1"/>
    </source>
</evidence>
<proteinExistence type="predicted"/>
<sequence length="92" mass="10235">MNPMQDTTLTIAQIADGRIDHRRDQLSAQTLRERVELSRAVERERARQRRTVIYAGLGRMLRTLLARFPRGLRPAPRPVSGPATTPSGGCAA</sequence>
<protein>
    <submittedName>
        <fullName evidence="2">Uncharacterized protein</fullName>
    </submittedName>
</protein>